<keyword evidence="2" id="KW-0472">Membrane</keyword>
<sequence>MELDPFKGAHLHALFTYQKPTYKDYSVTVKFDDGETADLNATGNIVKEIPQILIELDPSYTFYKDKMTVWGSFRYFGKTYANLSNALWFNGHWETFAGVKWNATNKLSFNLGVVNFLNQKGASGTISGSELIGPEEAKRFNGYVMSGRYLRPFTVEFGASIKL</sequence>
<evidence type="ECO:0000256" key="1">
    <source>
        <dbReference type="ARBA" id="ARBA00004442"/>
    </source>
</evidence>
<evidence type="ECO:0000256" key="2">
    <source>
        <dbReference type="ARBA" id="ARBA00023136"/>
    </source>
</evidence>
<dbReference type="Proteomes" id="UP000420635">
    <property type="component" value="Unassembled WGS sequence"/>
</dbReference>
<dbReference type="GO" id="GO:0009279">
    <property type="term" value="C:cell outer membrane"/>
    <property type="evidence" value="ECO:0007669"/>
    <property type="project" value="UniProtKB-SubCell"/>
</dbReference>
<organism evidence="4 5">
    <name type="scientific">Segatella copri</name>
    <dbReference type="NCBI Taxonomy" id="165179"/>
    <lineage>
        <taxon>Bacteria</taxon>
        <taxon>Pseudomonadati</taxon>
        <taxon>Bacteroidota</taxon>
        <taxon>Bacteroidia</taxon>
        <taxon>Bacteroidales</taxon>
        <taxon>Prevotellaceae</taxon>
        <taxon>Segatella</taxon>
    </lineage>
</organism>
<evidence type="ECO:0000313" key="4">
    <source>
        <dbReference type="EMBL" id="MQN88883.1"/>
    </source>
</evidence>
<accession>A0A646HLN3</accession>
<dbReference type="InterPro" id="IPR036942">
    <property type="entry name" value="Beta-barrel_TonB_sf"/>
</dbReference>
<name>A0A646HLN3_9BACT</name>
<dbReference type="Gene3D" id="2.40.170.20">
    <property type="entry name" value="TonB-dependent receptor, beta-barrel domain"/>
    <property type="match status" value="1"/>
</dbReference>
<comment type="caution">
    <text evidence="4">The sequence shown here is derived from an EMBL/GenBank/DDBJ whole genome shotgun (WGS) entry which is preliminary data.</text>
</comment>
<gene>
    <name evidence="4" type="ORF">F7D59_03155</name>
</gene>
<reference evidence="5" key="1">
    <citation type="submission" date="2019-09" db="EMBL/GenBank/DDBJ databases">
        <title>Distinct polysaccharide growth profiles of human intestinal Prevotella copri isolates.</title>
        <authorList>
            <person name="Fehlner-Peach H."/>
            <person name="Magnabosco C."/>
            <person name="Raghavan V."/>
            <person name="Scher J.U."/>
            <person name="Tett A."/>
            <person name="Cox L.M."/>
            <person name="Gottsegen C."/>
            <person name="Watters A."/>
            <person name="Wiltshire- Gordon J.D."/>
            <person name="Segata N."/>
            <person name="Bonneau R."/>
            <person name="Littman D.R."/>
        </authorList>
    </citation>
    <scope>NUCLEOTIDE SEQUENCE [LARGE SCALE GENOMIC DNA]</scope>
    <source>
        <strain evidence="5">iP54</strain>
    </source>
</reference>
<dbReference type="SUPFAM" id="SSF56935">
    <property type="entry name" value="Porins"/>
    <property type="match status" value="1"/>
</dbReference>
<dbReference type="EMBL" id="VZBQ01000036">
    <property type="protein sequence ID" value="MQN88883.1"/>
    <property type="molecule type" value="Genomic_DNA"/>
</dbReference>
<evidence type="ECO:0000313" key="5">
    <source>
        <dbReference type="Proteomes" id="UP000420635"/>
    </source>
</evidence>
<comment type="subcellular location">
    <subcellularLocation>
        <location evidence="1">Cell outer membrane</location>
    </subcellularLocation>
</comment>
<dbReference type="AlphaFoldDB" id="A0A646HLN3"/>
<protein>
    <submittedName>
        <fullName evidence="4">Uncharacterized protein</fullName>
    </submittedName>
</protein>
<keyword evidence="3" id="KW-0998">Cell outer membrane</keyword>
<proteinExistence type="predicted"/>
<evidence type="ECO:0000256" key="3">
    <source>
        <dbReference type="ARBA" id="ARBA00023237"/>
    </source>
</evidence>